<accession>A0ABQ7KNX6</accession>
<gene>
    <name evidence="1" type="primary">A10g503900.1_BraROA</name>
    <name evidence="1" type="ORF">IGI04_040332</name>
</gene>
<proteinExistence type="predicted"/>
<protein>
    <submittedName>
        <fullName evidence="1">Uncharacterized protein</fullName>
    </submittedName>
</protein>
<dbReference type="EMBL" id="JADBGQ010000010">
    <property type="protein sequence ID" value="KAG5375736.1"/>
    <property type="molecule type" value="Genomic_DNA"/>
</dbReference>
<keyword evidence="2" id="KW-1185">Reference proteome</keyword>
<evidence type="ECO:0000313" key="1">
    <source>
        <dbReference type="EMBL" id="KAG5375736.1"/>
    </source>
</evidence>
<sequence length="155" mass="17706">GHKVQIQRSQPLEWIELLSSPDLELDDAGVHDDEAHDAAETRNGDATLYAARRQRCRLEAMEEEETWWIREHGLRASELTTARLGATSESFHGPLCNLGKTIEDFCVEVEPSPPKELAKPQRGPRPRILEARKCFLRKKKDRSFIFVCLDIALMI</sequence>
<dbReference type="Proteomes" id="UP000823674">
    <property type="component" value="Chromosome A10"/>
</dbReference>
<feature type="non-terminal residue" evidence="1">
    <location>
        <position position="1"/>
    </location>
</feature>
<organism evidence="1 2">
    <name type="scientific">Brassica rapa subsp. trilocularis</name>
    <dbReference type="NCBI Taxonomy" id="1813537"/>
    <lineage>
        <taxon>Eukaryota</taxon>
        <taxon>Viridiplantae</taxon>
        <taxon>Streptophyta</taxon>
        <taxon>Embryophyta</taxon>
        <taxon>Tracheophyta</taxon>
        <taxon>Spermatophyta</taxon>
        <taxon>Magnoliopsida</taxon>
        <taxon>eudicotyledons</taxon>
        <taxon>Gunneridae</taxon>
        <taxon>Pentapetalae</taxon>
        <taxon>rosids</taxon>
        <taxon>malvids</taxon>
        <taxon>Brassicales</taxon>
        <taxon>Brassicaceae</taxon>
        <taxon>Brassiceae</taxon>
        <taxon>Brassica</taxon>
    </lineage>
</organism>
<reference evidence="1 2" key="1">
    <citation type="submission" date="2021-03" db="EMBL/GenBank/DDBJ databases">
        <authorList>
            <person name="King G.J."/>
            <person name="Bancroft I."/>
            <person name="Baten A."/>
            <person name="Bloomfield J."/>
            <person name="Borpatragohain P."/>
            <person name="He Z."/>
            <person name="Irish N."/>
            <person name="Irwin J."/>
            <person name="Liu K."/>
            <person name="Mauleon R.P."/>
            <person name="Moore J."/>
            <person name="Morris R."/>
            <person name="Ostergaard L."/>
            <person name="Wang B."/>
            <person name="Wells R."/>
        </authorList>
    </citation>
    <scope>NUCLEOTIDE SEQUENCE [LARGE SCALE GENOMIC DNA]</scope>
    <source>
        <strain evidence="1">R-o-18</strain>
        <tissue evidence="1">Leaf</tissue>
    </source>
</reference>
<name>A0ABQ7KNX6_BRACM</name>
<evidence type="ECO:0000313" key="2">
    <source>
        <dbReference type="Proteomes" id="UP000823674"/>
    </source>
</evidence>
<comment type="caution">
    <text evidence="1">The sequence shown here is derived from an EMBL/GenBank/DDBJ whole genome shotgun (WGS) entry which is preliminary data.</text>
</comment>